<evidence type="ECO:0000313" key="2">
    <source>
        <dbReference type="Proteomes" id="UP000886595"/>
    </source>
</evidence>
<comment type="caution">
    <text evidence="1">The sequence shown here is derived from an EMBL/GenBank/DDBJ whole genome shotgun (WGS) entry which is preliminary data.</text>
</comment>
<keyword evidence="2" id="KW-1185">Reference proteome</keyword>
<sequence length="67" mass="7253">MWFHSHSTCPLCRSLVEPPATTVEEQVTVITISPEQVSATEHVSVSSSGFGFSAIPLDDLRREPAAI</sequence>
<evidence type="ECO:0000313" key="1">
    <source>
        <dbReference type="EMBL" id="KAG2246466.1"/>
    </source>
</evidence>
<accession>A0A8X7TME1</accession>
<protein>
    <submittedName>
        <fullName evidence="1">Uncharacterized protein</fullName>
    </submittedName>
</protein>
<dbReference type="EMBL" id="JAAMPC010000017">
    <property type="protein sequence ID" value="KAG2246466.1"/>
    <property type="molecule type" value="Genomic_DNA"/>
</dbReference>
<gene>
    <name evidence="1" type="ORF">Bca52824_086094</name>
</gene>
<dbReference type="Proteomes" id="UP000886595">
    <property type="component" value="Unassembled WGS sequence"/>
</dbReference>
<name>A0A8X7TME1_BRACI</name>
<reference evidence="1 2" key="1">
    <citation type="submission" date="2020-02" db="EMBL/GenBank/DDBJ databases">
        <authorList>
            <person name="Ma Q."/>
            <person name="Huang Y."/>
            <person name="Song X."/>
            <person name="Pei D."/>
        </authorList>
    </citation>
    <scope>NUCLEOTIDE SEQUENCE [LARGE SCALE GENOMIC DNA]</scope>
    <source>
        <strain evidence="1">Sxm20200214</strain>
        <tissue evidence="1">Leaf</tissue>
    </source>
</reference>
<proteinExistence type="predicted"/>
<organism evidence="1 2">
    <name type="scientific">Brassica carinata</name>
    <name type="common">Ethiopian mustard</name>
    <name type="synonym">Abyssinian cabbage</name>
    <dbReference type="NCBI Taxonomy" id="52824"/>
    <lineage>
        <taxon>Eukaryota</taxon>
        <taxon>Viridiplantae</taxon>
        <taxon>Streptophyta</taxon>
        <taxon>Embryophyta</taxon>
        <taxon>Tracheophyta</taxon>
        <taxon>Spermatophyta</taxon>
        <taxon>Magnoliopsida</taxon>
        <taxon>eudicotyledons</taxon>
        <taxon>Gunneridae</taxon>
        <taxon>Pentapetalae</taxon>
        <taxon>rosids</taxon>
        <taxon>malvids</taxon>
        <taxon>Brassicales</taxon>
        <taxon>Brassicaceae</taxon>
        <taxon>Brassiceae</taxon>
        <taxon>Brassica</taxon>
    </lineage>
</organism>
<dbReference type="AlphaFoldDB" id="A0A8X7TME1"/>